<sequence>MVDKTGLSSNVLEQRRQMLEEWEATDEMNLLQQFRRRDQIRRCMAKQTSRLTPDVGLGGSGAMGVGTKPKTDLNIGIEVARSTTDMILTTTDSKGSPVHEVLPGFSAIGMQPSTSTRSLTSSQVDSESCMDALVHKRRARNIIDVLLESSRTVDESNLQKRRQSTGLSVKRALSPHSSTFFTG</sequence>
<reference evidence="1" key="1">
    <citation type="submission" date="2018-11" db="EMBL/GenBank/DDBJ databases">
        <authorList>
            <consortium name="Pathogen Informatics"/>
        </authorList>
    </citation>
    <scope>NUCLEOTIDE SEQUENCE</scope>
</reference>
<keyword evidence="2" id="KW-1185">Reference proteome</keyword>
<comment type="caution">
    <text evidence="1">The sequence shown here is derived from an EMBL/GenBank/DDBJ whole genome shotgun (WGS) entry which is preliminary data.</text>
</comment>
<organism evidence="1 2">
    <name type="scientific">Protopolystoma xenopodis</name>
    <dbReference type="NCBI Taxonomy" id="117903"/>
    <lineage>
        <taxon>Eukaryota</taxon>
        <taxon>Metazoa</taxon>
        <taxon>Spiralia</taxon>
        <taxon>Lophotrochozoa</taxon>
        <taxon>Platyhelminthes</taxon>
        <taxon>Monogenea</taxon>
        <taxon>Polyopisthocotylea</taxon>
        <taxon>Polystomatidea</taxon>
        <taxon>Polystomatidae</taxon>
        <taxon>Protopolystoma</taxon>
    </lineage>
</organism>
<dbReference type="AlphaFoldDB" id="A0A3S5BAP1"/>
<evidence type="ECO:0000313" key="2">
    <source>
        <dbReference type="Proteomes" id="UP000784294"/>
    </source>
</evidence>
<dbReference type="Proteomes" id="UP000784294">
    <property type="component" value="Unassembled WGS sequence"/>
</dbReference>
<proteinExistence type="predicted"/>
<dbReference type="EMBL" id="CAAALY010258959">
    <property type="protein sequence ID" value="VEL38776.1"/>
    <property type="molecule type" value="Genomic_DNA"/>
</dbReference>
<gene>
    <name evidence="1" type="ORF">PXEA_LOCUS32216</name>
</gene>
<protein>
    <submittedName>
        <fullName evidence="1">Uncharacterized protein</fullName>
    </submittedName>
</protein>
<evidence type="ECO:0000313" key="1">
    <source>
        <dbReference type="EMBL" id="VEL38776.1"/>
    </source>
</evidence>
<name>A0A3S5BAP1_9PLAT</name>
<accession>A0A3S5BAP1</accession>